<evidence type="ECO:0000313" key="2">
    <source>
        <dbReference type="Proteomes" id="UP000765509"/>
    </source>
</evidence>
<reference evidence="1" key="1">
    <citation type="submission" date="2021-03" db="EMBL/GenBank/DDBJ databases">
        <title>Draft genome sequence of rust myrtle Austropuccinia psidii MF-1, a brazilian biotype.</title>
        <authorList>
            <person name="Quecine M.C."/>
            <person name="Pachon D.M.R."/>
            <person name="Bonatelli M.L."/>
            <person name="Correr F.H."/>
            <person name="Franceschini L.M."/>
            <person name="Leite T.F."/>
            <person name="Margarido G.R.A."/>
            <person name="Almeida C.A."/>
            <person name="Ferrarezi J.A."/>
            <person name="Labate C.A."/>
        </authorList>
    </citation>
    <scope>NUCLEOTIDE SEQUENCE</scope>
    <source>
        <strain evidence="1">MF-1</strain>
    </source>
</reference>
<keyword evidence="2" id="KW-1185">Reference proteome</keyword>
<protein>
    <submittedName>
        <fullName evidence="1">Uncharacterized protein</fullName>
    </submittedName>
</protein>
<dbReference type="AlphaFoldDB" id="A0A9Q3EYM9"/>
<evidence type="ECO:0000313" key="1">
    <source>
        <dbReference type="EMBL" id="MBW0527555.1"/>
    </source>
</evidence>
<organism evidence="1 2">
    <name type="scientific">Austropuccinia psidii MF-1</name>
    <dbReference type="NCBI Taxonomy" id="1389203"/>
    <lineage>
        <taxon>Eukaryota</taxon>
        <taxon>Fungi</taxon>
        <taxon>Dikarya</taxon>
        <taxon>Basidiomycota</taxon>
        <taxon>Pucciniomycotina</taxon>
        <taxon>Pucciniomycetes</taxon>
        <taxon>Pucciniales</taxon>
        <taxon>Sphaerophragmiaceae</taxon>
        <taxon>Austropuccinia</taxon>
    </lineage>
</organism>
<proteinExistence type="predicted"/>
<name>A0A9Q3EYM9_9BASI</name>
<dbReference type="Proteomes" id="UP000765509">
    <property type="component" value="Unassembled WGS sequence"/>
</dbReference>
<sequence>MIQNLEDMIRQFCAYGREFKDCDGFTHYWCTLMPVLGLEYKTSIQASTNQIPAILEKRWNPKLPQDSLRKDLVEIHPTASSFKVML</sequence>
<accession>A0A9Q3EYM9</accession>
<comment type="caution">
    <text evidence="1">The sequence shown here is derived from an EMBL/GenBank/DDBJ whole genome shotgun (WGS) entry which is preliminary data.</text>
</comment>
<dbReference type="EMBL" id="AVOT02033615">
    <property type="protein sequence ID" value="MBW0527555.1"/>
    <property type="molecule type" value="Genomic_DNA"/>
</dbReference>
<gene>
    <name evidence="1" type="ORF">O181_067270</name>
</gene>
<dbReference type="OrthoDB" id="2595244at2759"/>